<keyword evidence="8" id="KW-1185">Reference proteome</keyword>
<keyword evidence="2" id="KW-0678">Repressor</keyword>
<keyword evidence="6" id="KW-0804">Transcription</keyword>
<dbReference type="SUPFAM" id="SSF46785">
    <property type="entry name" value="Winged helix' DNA-binding domain"/>
    <property type="match status" value="1"/>
</dbReference>
<evidence type="ECO:0000313" key="7">
    <source>
        <dbReference type="EMBL" id="MFD2615355.1"/>
    </source>
</evidence>
<dbReference type="CDD" id="cd07153">
    <property type="entry name" value="Fur_like"/>
    <property type="match status" value="1"/>
</dbReference>
<comment type="caution">
    <text evidence="7">The sequence shown here is derived from an EMBL/GenBank/DDBJ whole genome shotgun (WGS) entry which is preliminary data.</text>
</comment>
<dbReference type="Gene3D" id="1.10.10.10">
    <property type="entry name" value="Winged helix-like DNA-binding domain superfamily/Winged helix DNA-binding domain"/>
    <property type="match status" value="1"/>
</dbReference>
<evidence type="ECO:0000256" key="5">
    <source>
        <dbReference type="ARBA" id="ARBA00023125"/>
    </source>
</evidence>
<dbReference type="InterPro" id="IPR036388">
    <property type="entry name" value="WH-like_DNA-bd_sf"/>
</dbReference>
<dbReference type="Gene3D" id="3.30.1490.190">
    <property type="match status" value="1"/>
</dbReference>
<keyword evidence="3" id="KW-0862">Zinc</keyword>
<evidence type="ECO:0000256" key="3">
    <source>
        <dbReference type="ARBA" id="ARBA00022833"/>
    </source>
</evidence>
<keyword evidence="5" id="KW-0238">DNA-binding</keyword>
<gene>
    <name evidence="7" type="ORF">ACFSUF_23410</name>
</gene>
<reference evidence="8" key="1">
    <citation type="journal article" date="2019" name="Int. J. Syst. Evol. Microbiol.">
        <title>The Global Catalogue of Microorganisms (GCM) 10K type strain sequencing project: providing services to taxonomists for standard genome sequencing and annotation.</title>
        <authorList>
            <consortium name="The Broad Institute Genomics Platform"/>
            <consortium name="The Broad Institute Genome Sequencing Center for Infectious Disease"/>
            <person name="Wu L."/>
            <person name="Ma J."/>
        </authorList>
    </citation>
    <scope>NUCLEOTIDE SEQUENCE [LARGE SCALE GENOMIC DNA]</scope>
    <source>
        <strain evidence="8">KCTC 3950</strain>
    </source>
</reference>
<sequence length="130" mass="14505">MNKINLTSQRKAILEVIQTRNDHPTAADVIEALREKGHNFAYGTIYNSLRYLTDSGLIRELKLGEAASRYDARTEDHHHVVCSKCGKVDEVMTEPPAEWAAAVSRETGFQVAEVKVVFEGVCAECLTQKN</sequence>
<organism evidence="7 8">
    <name type="scientific">Paenibacillus gansuensis</name>
    <dbReference type="NCBI Taxonomy" id="306542"/>
    <lineage>
        <taxon>Bacteria</taxon>
        <taxon>Bacillati</taxon>
        <taxon>Bacillota</taxon>
        <taxon>Bacilli</taxon>
        <taxon>Bacillales</taxon>
        <taxon>Paenibacillaceae</taxon>
        <taxon>Paenibacillus</taxon>
    </lineage>
</organism>
<dbReference type="InterPro" id="IPR002481">
    <property type="entry name" value="FUR"/>
</dbReference>
<evidence type="ECO:0000256" key="2">
    <source>
        <dbReference type="ARBA" id="ARBA00022491"/>
    </source>
</evidence>
<accession>A0ABW5PKL8</accession>
<dbReference type="Pfam" id="PF01475">
    <property type="entry name" value="FUR"/>
    <property type="match status" value="1"/>
</dbReference>
<evidence type="ECO:0000256" key="4">
    <source>
        <dbReference type="ARBA" id="ARBA00023015"/>
    </source>
</evidence>
<evidence type="ECO:0000256" key="6">
    <source>
        <dbReference type="ARBA" id="ARBA00023163"/>
    </source>
</evidence>
<evidence type="ECO:0000256" key="1">
    <source>
        <dbReference type="ARBA" id="ARBA00007957"/>
    </source>
</evidence>
<dbReference type="PANTHER" id="PTHR33202">
    <property type="entry name" value="ZINC UPTAKE REGULATION PROTEIN"/>
    <property type="match status" value="1"/>
</dbReference>
<dbReference type="EMBL" id="JBHUME010000019">
    <property type="protein sequence ID" value="MFD2615355.1"/>
    <property type="molecule type" value="Genomic_DNA"/>
</dbReference>
<dbReference type="RefSeq" id="WP_377607162.1">
    <property type="nucleotide sequence ID" value="NZ_JBHUME010000019.1"/>
</dbReference>
<evidence type="ECO:0000313" key="8">
    <source>
        <dbReference type="Proteomes" id="UP001597541"/>
    </source>
</evidence>
<proteinExistence type="inferred from homology"/>
<dbReference type="InterPro" id="IPR043135">
    <property type="entry name" value="Fur_C"/>
</dbReference>
<protein>
    <submittedName>
        <fullName evidence="7">Fur family transcriptional regulator</fullName>
    </submittedName>
</protein>
<comment type="similarity">
    <text evidence="1">Belongs to the Fur family.</text>
</comment>
<name>A0ABW5PKL8_9BACL</name>
<dbReference type="PANTHER" id="PTHR33202:SF7">
    <property type="entry name" value="FERRIC UPTAKE REGULATION PROTEIN"/>
    <property type="match status" value="1"/>
</dbReference>
<dbReference type="InterPro" id="IPR036390">
    <property type="entry name" value="WH_DNA-bd_sf"/>
</dbReference>
<dbReference type="Proteomes" id="UP001597541">
    <property type="component" value="Unassembled WGS sequence"/>
</dbReference>
<keyword evidence="4" id="KW-0805">Transcription regulation</keyword>